<protein>
    <submittedName>
        <fullName evidence="1">Uncharacterized protein</fullName>
    </submittedName>
</protein>
<evidence type="ECO:0000313" key="2">
    <source>
        <dbReference type="Proteomes" id="UP000316621"/>
    </source>
</evidence>
<dbReference type="AlphaFoldDB" id="A0A4Y7JV12"/>
<sequence>MKLIMEVEDLTGYSMFMAAGTVKEDLVQCSASIMMGVHKGPHPGSVMAETVKQSTSVVLLNTIVGACVKRSKGTTWKEVGRFGCAL</sequence>
<reference evidence="1 2" key="1">
    <citation type="journal article" date="2018" name="Science">
        <title>The opium poppy genome and morphinan production.</title>
        <authorList>
            <person name="Guo L."/>
            <person name="Winzer T."/>
            <person name="Yang X."/>
            <person name="Li Y."/>
            <person name="Ning Z."/>
            <person name="He Z."/>
            <person name="Teodor R."/>
            <person name="Lu Y."/>
            <person name="Bowser T.A."/>
            <person name="Graham I.A."/>
            <person name="Ye K."/>
        </authorList>
    </citation>
    <scope>NUCLEOTIDE SEQUENCE [LARGE SCALE GENOMIC DNA]</scope>
    <source>
        <strain evidence="2">cv. HN1</strain>
        <tissue evidence="1">Leaves</tissue>
    </source>
</reference>
<dbReference type="Gramene" id="RZC64914">
    <property type="protein sequence ID" value="RZC64914"/>
    <property type="gene ID" value="C5167_008605"/>
</dbReference>
<organism evidence="1 2">
    <name type="scientific">Papaver somniferum</name>
    <name type="common">Opium poppy</name>
    <dbReference type="NCBI Taxonomy" id="3469"/>
    <lineage>
        <taxon>Eukaryota</taxon>
        <taxon>Viridiplantae</taxon>
        <taxon>Streptophyta</taxon>
        <taxon>Embryophyta</taxon>
        <taxon>Tracheophyta</taxon>
        <taxon>Spermatophyta</taxon>
        <taxon>Magnoliopsida</taxon>
        <taxon>Ranunculales</taxon>
        <taxon>Papaveraceae</taxon>
        <taxon>Papaveroideae</taxon>
        <taxon>Papaver</taxon>
    </lineage>
</organism>
<dbReference type="EMBL" id="CM010720">
    <property type="protein sequence ID" value="RZC64914.1"/>
    <property type="molecule type" value="Genomic_DNA"/>
</dbReference>
<gene>
    <name evidence="1" type="ORF">C5167_008605</name>
</gene>
<proteinExistence type="predicted"/>
<accession>A0A4Y7JV12</accession>
<dbReference type="Proteomes" id="UP000316621">
    <property type="component" value="Chromosome 6"/>
</dbReference>
<evidence type="ECO:0000313" key="1">
    <source>
        <dbReference type="EMBL" id="RZC64914.1"/>
    </source>
</evidence>
<keyword evidence="2" id="KW-1185">Reference proteome</keyword>
<name>A0A4Y7JV12_PAPSO</name>